<name>A0ABS1QN79_9GAMM</name>
<reference evidence="5" key="1">
    <citation type="submission" date="2021-01" db="EMBL/GenBank/DDBJ databases">
        <title>Genome public.</title>
        <authorList>
            <person name="Liu C."/>
            <person name="Sun Q."/>
        </authorList>
    </citation>
    <scope>NUCLEOTIDE SEQUENCE [LARGE SCALE GENOMIC DNA]</scope>
    <source>
        <strain evidence="5">CGMCC 1.18722</strain>
    </source>
</reference>
<accession>A0ABS1QN79</accession>
<feature type="domain" description="Solute-binding protein family 5" evidence="3">
    <location>
        <begin position="76"/>
        <end position="439"/>
    </location>
</feature>
<dbReference type="Gene3D" id="3.10.105.10">
    <property type="entry name" value="Dipeptide-binding Protein, Domain 3"/>
    <property type="match status" value="1"/>
</dbReference>
<dbReference type="InterPro" id="IPR030678">
    <property type="entry name" value="Peptide/Ni-bd"/>
</dbReference>
<dbReference type="EMBL" id="JAERTZ010000008">
    <property type="protein sequence ID" value="MBL1376317.1"/>
    <property type="molecule type" value="Genomic_DNA"/>
</dbReference>
<dbReference type="InterPro" id="IPR000914">
    <property type="entry name" value="SBP_5_dom"/>
</dbReference>
<evidence type="ECO:0000313" key="5">
    <source>
        <dbReference type="Proteomes" id="UP000638570"/>
    </source>
</evidence>
<comment type="similarity">
    <text evidence="1">Belongs to the bacterial solute-binding protein 5 family.</text>
</comment>
<keyword evidence="5" id="KW-1185">Reference proteome</keyword>
<sequence length="538" mass="59724">MTLMLGVPAWAVSDVVASLAETDDGDSHSLGDKILNLVINPEPPTLVSFANTSGTSVVTSSKVLEGLLHYDAALQPRPQLATSWTISEDGLSYRFQLREGVRWHDGAPFTADDVVFSINTVKRYHPRGSATFAHVIGVEAEGRHGVVIRLAKPAPYLILAFAGGETPMLPSHLYRDGDLLTHSLNHAPVGTGPFIFKHWERGSHILYERNPHYWGEELPHIDRLVFRIVPDVAARMNAFQSGELDLGPGNPIPLSEIQHLHRYPHLAVTTEGYQDNPVVSMLEFNLDHPILANLKVRQAIAHAIDREVIKRVVHYGYADVSVGPIAATSFPRYRHEGKDPYPHDPERANQLLDEAGHVAKGGKRFSLTLDFNPFDDSFQRTAVYLRSALSRLGIGVELRAQDPASYIRRVYAERDFDFTVSGVSTMFDPTVGLQRIYWSKSFQPGVPFSNANHYRNPRVDELLEAAAVETDDERRAGQFKAFQDIVVRDIPSIALVVLHQTTVYHTRVHGFNDSASGVRHTLANVDLAPSGRQRESGA</sequence>
<comment type="caution">
    <text evidence="4">The sequence shown here is derived from an EMBL/GenBank/DDBJ whole genome shotgun (WGS) entry which is preliminary data.</text>
</comment>
<dbReference type="CDD" id="cd08517">
    <property type="entry name" value="PBP2_NikA_DppA_OppA_like_13"/>
    <property type="match status" value="1"/>
</dbReference>
<keyword evidence="2" id="KW-0732">Signal</keyword>
<proteinExistence type="inferred from homology"/>
<evidence type="ECO:0000256" key="2">
    <source>
        <dbReference type="ARBA" id="ARBA00022729"/>
    </source>
</evidence>
<gene>
    <name evidence="4" type="ORF">JKV55_03080</name>
</gene>
<dbReference type="RefSeq" id="WP_202082284.1">
    <property type="nucleotide sequence ID" value="NZ_JAERTZ010000008.1"/>
</dbReference>
<evidence type="ECO:0000259" key="3">
    <source>
        <dbReference type="Pfam" id="PF00496"/>
    </source>
</evidence>
<dbReference type="PIRSF" id="PIRSF002741">
    <property type="entry name" value="MppA"/>
    <property type="match status" value="1"/>
</dbReference>
<evidence type="ECO:0000256" key="1">
    <source>
        <dbReference type="ARBA" id="ARBA00005695"/>
    </source>
</evidence>
<organism evidence="4 5">
    <name type="scientific">Zobellella iuensis</name>
    <dbReference type="NCBI Taxonomy" id="2803811"/>
    <lineage>
        <taxon>Bacteria</taxon>
        <taxon>Pseudomonadati</taxon>
        <taxon>Pseudomonadota</taxon>
        <taxon>Gammaproteobacteria</taxon>
        <taxon>Aeromonadales</taxon>
        <taxon>Aeromonadaceae</taxon>
        <taxon>Zobellella</taxon>
    </lineage>
</organism>
<dbReference type="Gene3D" id="3.90.76.10">
    <property type="entry name" value="Dipeptide-binding Protein, Domain 1"/>
    <property type="match status" value="1"/>
</dbReference>
<dbReference type="Pfam" id="PF00496">
    <property type="entry name" value="SBP_bac_5"/>
    <property type="match status" value="1"/>
</dbReference>
<dbReference type="SUPFAM" id="SSF53850">
    <property type="entry name" value="Periplasmic binding protein-like II"/>
    <property type="match status" value="1"/>
</dbReference>
<dbReference type="InterPro" id="IPR039424">
    <property type="entry name" value="SBP_5"/>
</dbReference>
<dbReference type="Proteomes" id="UP000638570">
    <property type="component" value="Unassembled WGS sequence"/>
</dbReference>
<dbReference type="Gene3D" id="3.40.190.10">
    <property type="entry name" value="Periplasmic binding protein-like II"/>
    <property type="match status" value="1"/>
</dbReference>
<dbReference type="PANTHER" id="PTHR30290">
    <property type="entry name" value="PERIPLASMIC BINDING COMPONENT OF ABC TRANSPORTER"/>
    <property type="match status" value="1"/>
</dbReference>
<protein>
    <submittedName>
        <fullName evidence="4">ABC transporter substrate-binding protein</fullName>
    </submittedName>
</protein>
<dbReference type="PANTHER" id="PTHR30290:SF38">
    <property type="entry name" value="D,D-DIPEPTIDE-BINDING PERIPLASMIC PROTEIN DDPA-RELATED"/>
    <property type="match status" value="1"/>
</dbReference>
<evidence type="ECO:0000313" key="4">
    <source>
        <dbReference type="EMBL" id="MBL1376317.1"/>
    </source>
</evidence>